<dbReference type="SUPFAM" id="SSF53474">
    <property type="entry name" value="alpha/beta-Hydrolases"/>
    <property type="match status" value="1"/>
</dbReference>
<name>A0ABN2DNS6_9ACTN</name>
<comment type="caution">
    <text evidence="3">The sequence shown here is derived from an EMBL/GenBank/DDBJ whole genome shotgun (WGS) entry which is preliminary data.</text>
</comment>
<proteinExistence type="predicted"/>
<evidence type="ECO:0000256" key="1">
    <source>
        <dbReference type="ARBA" id="ARBA00022801"/>
    </source>
</evidence>
<evidence type="ECO:0000259" key="2">
    <source>
        <dbReference type="Pfam" id="PF07859"/>
    </source>
</evidence>
<accession>A0ABN2DNS6</accession>
<protein>
    <submittedName>
        <fullName evidence="3">Alpha/beta hydrolase</fullName>
    </submittedName>
</protein>
<dbReference type="InterPro" id="IPR013094">
    <property type="entry name" value="AB_hydrolase_3"/>
</dbReference>
<sequence>MTVVDNPQFGPETDALLKHLAELPTTPDLDPYEALLLDREDLPDPAIAGEPDPRAATEDIAVELPGRTLQARVYRHAVRPRPILLWLHGGGFVGGDLRDIEYATSLIAAYGNVTVVSLNYRLAPENPCPAALQDVYDTLGWLRENLDGDGRIAIGGQSAGGALAAGACLLARDAGTPLPDRQILCYPVLDLHPGADWHEWYFGTREIPAGAVPLRAASLAGLPPTLMLAAGRDWLRDDALAYAARLAQDGVPTELVEYADTMHAFLNFPAALSAGRHAVELISADLQAAFSARRS</sequence>
<dbReference type="Gene3D" id="3.40.50.1820">
    <property type="entry name" value="alpha/beta hydrolase"/>
    <property type="match status" value="1"/>
</dbReference>
<keyword evidence="4" id="KW-1185">Reference proteome</keyword>
<dbReference type="GO" id="GO:0016787">
    <property type="term" value="F:hydrolase activity"/>
    <property type="evidence" value="ECO:0007669"/>
    <property type="project" value="UniProtKB-KW"/>
</dbReference>
<dbReference type="EMBL" id="BAAAND010000004">
    <property type="protein sequence ID" value="GAA1581795.1"/>
    <property type="molecule type" value="Genomic_DNA"/>
</dbReference>
<dbReference type="PANTHER" id="PTHR48081:SF8">
    <property type="entry name" value="ALPHA_BETA HYDROLASE FOLD-3 DOMAIN-CONTAINING PROTEIN-RELATED"/>
    <property type="match status" value="1"/>
</dbReference>
<organism evidence="3 4">
    <name type="scientific">Kribbella karoonensis</name>
    <dbReference type="NCBI Taxonomy" id="324851"/>
    <lineage>
        <taxon>Bacteria</taxon>
        <taxon>Bacillati</taxon>
        <taxon>Actinomycetota</taxon>
        <taxon>Actinomycetes</taxon>
        <taxon>Propionibacteriales</taxon>
        <taxon>Kribbellaceae</taxon>
        <taxon>Kribbella</taxon>
    </lineage>
</organism>
<dbReference type="RefSeq" id="WP_344190970.1">
    <property type="nucleotide sequence ID" value="NZ_BAAAND010000004.1"/>
</dbReference>
<feature type="domain" description="Alpha/beta hydrolase fold-3" evidence="2">
    <location>
        <begin position="84"/>
        <end position="193"/>
    </location>
</feature>
<keyword evidence="1 3" id="KW-0378">Hydrolase</keyword>
<dbReference type="InterPro" id="IPR050300">
    <property type="entry name" value="GDXG_lipolytic_enzyme"/>
</dbReference>
<dbReference type="Pfam" id="PF07859">
    <property type="entry name" value="Abhydrolase_3"/>
    <property type="match status" value="2"/>
</dbReference>
<dbReference type="InterPro" id="IPR029058">
    <property type="entry name" value="AB_hydrolase_fold"/>
</dbReference>
<gene>
    <name evidence="3" type="ORF">GCM10009742_28230</name>
</gene>
<dbReference type="Proteomes" id="UP001500190">
    <property type="component" value="Unassembled WGS sequence"/>
</dbReference>
<dbReference type="PANTHER" id="PTHR48081">
    <property type="entry name" value="AB HYDROLASE SUPERFAMILY PROTEIN C4A8.06C"/>
    <property type="match status" value="1"/>
</dbReference>
<evidence type="ECO:0000313" key="4">
    <source>
        <dbReference type="Proteomes" id="UP001500190"/>
    </source>
</evidence>
<evidence type="ECO:0000313" key="3">
    <source>
        <dbReference type="EMBL" id="GAA1581795.1"/>
    </source>
</evidence>
<feature type="domain" description="Alpha/beta hydrolase fold-3" evidence="2">
    <location>
        <begin position="211"/>
        <end position="266"/>
    </location>
</feature>
<reference evidence="3 4" key="1">
    <citation type="journal article" date="2019" name="Int. J. Syst. Evol. Microbiol.">
        <title>The Global Catalogue of Microorganisms (GCM) 10K type strain sequencing project: providing services to taxonomists for standard genome sequencing and annotation.</title>
        <authorList>
            <consortium name="The Broad Institute Genomics Platform"/>
            <consortium name="The Broad Institute Genome Sequencing Center for Infectious Disease"/>
            <person name="Wu L."/>
            <person name="Ma J."/>
        </authorList>
    </citation>
    <scope>NUCLEOTIDE SEQUENCE [LARGE SCALE GENOMIC DNA]</scope>
    <source>
        <strain evidence="3 4">JCM 14304</strain>
    </source>
</reference>